<reference evidence="2 3" key="1">
    <citation type="submission" date="2009-01" db="EMBL/GenBank/DDBJ databases">
        <authorList>
            <person name="Fulton L."/>
            <person name="Clifton S."/>
            <person name="Fulton B."/>
            <person name="Xu J."/>
            <person name="Minx P."/>
            <person name="Pepin K.H."/>
            <person name="Johnson M."/>
            <person name="Bhonagiri V."/>
            <person name="Nash W.E."/>
            <person name="Mardis E.R."/>
            <person name="Wilson R.K."/>
        </authorList>
    </citation>
    <scope>NUCLEOTIDE SEQUENCE [LARGE SCALE GENOMIC DNA]</scope>
    <source>
        <strain evidence="2 3">DSM 15981</strain>
    </source>
</reference>
<dbReference type="EMBL" id="ACCJ01000145">
    <property type="protein sequence ID" value="EEG55440.1"/>
    <property type="molecule type" value="Genomic_DNA"/>
</dbReference>
<comment type="caution">
    <text evidence="2">The sequence shown here is derived from an EMBL/GenBank/DDBJ whole genome shotgun (WGS) entry which is preliminary data.</text>
</comment>
<dbReference type="AlphaFoldDB" id="C0CZR2"/>
<dbReference type="HOGENOM" id="CLU_2745818_0_0_9"/>
<dbReference type="Proteomes" id="UP000004756">
    <property type="component" value="Unassembled WGS sequence"/>
</dbReference>
<feature type="non-terminal residue" evidence="2">
    <location>
        <position position="71"/>
    </location>
</feature>
<proteinExistence type="predicted"/>
<evidence type="ECO:0000313" key="3">
    <source>
        <dbReference type="Proteomes" id="UP000004756"/>
    </source>
</evidence>
<keyword evidence="3" id="KW-1185">Reference proteome</keyword>
<protein>
    <submittedName>
        <fullName evidence="2">Uncharacterized protein</fullName>
    </submittedName>
</protein>
<organism evidence="2 3">
    <name type="scientific">[Clostridium] asparagiforme DSM 15981</name>
    <dbReference type="NCBI Taxonomy" id="518636"/>
    <lineage>
        <taxon>Bacteria</taxon>
        <taxon>Bacillati</taxon>
        <taxon>Bacillota</taxon>
        <taxon>Clostridia</taxon>
        <taxon>Lachnospirales</taxon>
        <taxon>Lachnospiraceae</taxon>
        <taxon>Enterocloster</taxon>
    </lineage>
</organism>
<accession>C0CZR2</accession>
<reference evidence="2 3" key="2">
    <citation type="submission" date="2009-02" db="EMBL/GenBank/DDBJ databases">
        <title>Draft genome sequence of Clostridium asparagiforme (DSM 15981).</title>
        <authorList>
            <person name="Sudarsanam P."/>
            <person name="Ley R."/>
            <person name="Guruge J."/>
            <person name="Turnbaugh P.J."/>
            <person name="Mahowald M."/>
            <person name="Liep D."/>
            <person name="Gordon J."/>
        </authorList>
    </citation>
    <scope>NUCLEOTIDE SEQUENCE [LARGE SCALE GENOMIC DNA]</scope>
    <source>
        <strain evidence="2 3">DSM 15981</strain>
    </source>
</reference>
<name>C0CZR2_9FIRM</name>
<feature type="compositionally biased region" description="Low complexity" evidence="1">
    <location>
        <begin position="60"/>
        <end position="71"/>
    </location>
</feature>
<gene>
    <name evidence="2" type="ORF">CLOSTASPAR_02489</name>
</gene>
<evidence type="ECO:0000256" key="1">
    <source>
        <dbReference type="SAM" id="MobiDB-lite"/>
    </source>
</evidence>
<sequence length="71" mass="7570">MQTDGIFPTFYAAIWHLKKEEKKMRLNKLAVVFAAAALSAVMVAGCSGGQKESAAESEAETSSKTTEAETT</sequence>
<feature type="region of interest" description="Disordered" evidence="1">
    <location>
        <begin position="49"/>
        <end position="71"/>
    </location>
</feature>
<evidence type="ECO:0000313" key="2">
    <source>
        <dbReference type="EMBL" id="EEG55440.1"/>
    </source>
</evidence>